<accession>A0A814UZ15</accession>
<evidence type="ECO:0000313" key="4">
    <source>
        <dbReference type="EMBL" id="CAF3783317.1"/>
    </source>
</evidence>
<feature type="region of interest" description="Disordered" evidence="2">
    <location>
        <begin position="417"/>
        <end position="442"/>
    </location>
</feature>
<feature type="compositionally biased region" description="Polar residues" evidence="2">
    <location>
        <begin position="69"/>
        <end position="79"/>
    </location>
</feature>
<feature type="compositionally biased region" description="Polar residues" evidence="2">
    <location>
        <begin position="569"/>
        <end position="579"/>
    </location>
</feature>
<dbReference type="EMBL" id="CAJOAY010001045">
    <property type="protein sequence ID" value="CAF3783317.1"/>
    <property type="molecule type" value="Genomic_DNA"/>
</dbReference>
<organism evidence="3 5">
    <name type="scientific">Adineta steineri</name>
    <dbReference type="NCBI Taxonomy" id="433720"/>
    <lineage>
        <taxon>Eukaryota</taxon>
        <taxon>Metazoa</taxon>
        <taxon>Spiralia</taxon>
        <taxon>Gnathifera</taxon>
        <taxon>Rotifera</taxon>
        <taxon>Eurotatoria</taxon>
        <taxon>Bdelloidea</taxon>
        <taxon>Adinetida</taxon>
        <taxon>Adinetidae</taxon>
        <taxon>Adineta</taxon>
    </lineage>
</organism>
<sequence>MTAFARPSLINDRYSVIAETSVYTYDDDLVNYGEFLQNHGRYMTKGGYVDSSRRIRSLYRQQGDLQTLKNDTSAENNLLPSLGKPSKSAPPATINTKKLKPLHGDELSSFESISEYHKNKAKEHDRQMKQIKSEMIRAKQREREIKRSEGDIKKQQQHLRQSLRKLDVETTSKRYKTEKSLSKNLEEKDQIERERMKTREKQTKERADHAIDSLQAGKDKDRRNLLVCNDLAHQYRTKTNQLDVKHNQLDQIQSEYEQRIHRKELEENRLKKELAEIALALNLEAQKAKVDMNDFLTITDHERTQATKYDFGQQQKFDYKQNKANLQARSYELDKRRLSGDAATRRSMLELRQREALGRISDTKNRLDSIQTKQRQLNANASSAEQDRRTSQLAAKMNEVDKRRSHLMNQYIRDKTEKSGKYGTDGTNTKIKIYPTDPETRQHEDRVRHLQKTLNKNKEIEFELRKSVKEAEFQRRKKEQDIQKLRNDLIRKKHEDTVKVRQAIAKSEQQERQIERNLTKENTKLDKLQTQKGNKYLRLTRQQEHIRESKSLLDSHEREHKRLVRAEAQSHSSQSLNDI</sequence>
<dbReference type="OrthoDB" id="10070555at2759"/>
<evidence type="ECO:0000256" key="1">
    <source>
        <dbReference type="SAM" id="Coils"/>
    </source>
</evidence>
<gene>
    <name evidence="4" type="ORF">OKA104_LOCUS17489</name>
    <name evidence="3" type="ORF">VCS650_LOCUS24529</name>
</gene>
<keyword evidence="1" id="KW-0175">Coiled coil</keyword>
<feature type="region of interest" description="Disordered" evidence="2">
    <location>
        <begin position="508"/>
        <end position="579"/>
    </location>
</feature>
<dbReference type="EMBL" id="CAJNON010000302">
    <property type="protein sequence ID" value="CAF1181715.1"/>
    <property type="molecule type" value="Genomic_DNA"/>
</dbReference>
<evidence type="ECO:0000313" key="3">
    <source>
        <dbReference type="EMBL" id="CAF1181715.1"/>
    </source>
</evidence>
<feature type="compositionally biased region" description="Basic and acidic residues" evidence="2">
    <location>
        <begin position="143"/>
        <end position="154"/>
    </location>
</feature>
<evidence type="ECO:0000313" key="5">
    <source>
        <dbReference type="Proteomes" id="UP000663891"/>
    </source>
</evidence>
<reference evidence="3" key="1">
    <citation type="submission" date="2021-02" db="EMBL/GenBank/DDBJ databases">
        <authorList>
            <person name="Nowell W R."/>
        </authorList>
    </citation>
    <scope>NUCLEOTIDE SEQUENCE</scope>
</reference>
<feature type="region of interest" description="Disordered" evidence="2">
    <location>
        <begin position="143"/>
        <end position="207"/>
    </location>
</feature>
<feature type="compositionally biased region" description="Basic and acidic residues" evidence="2">
    <location>
        <begin position="508"/>
        <end position="529"/>
    </location>
</feature>
<feature type="compositionally biased region" description="Basic and acidic residues" evidence="2">
    <location>
        <begin position="164"/>
        <end position="207"/>
    </location>
</feature>
<feature type="region of interest" description="Disordered" evidence="2">
    <location>
        <begin position="69"/>
        <end position="97"/>
    </location>
</feature>
<dbReference type="AlphaFoldDB" id="A0A814UZ15"/>
<name>A0A814UZ15_9BILA</name>
<feature type="coiled-coil region" evidence="1">
    <location>
        <begin position="360"/>
        <end position="387"/>
    </location>
</feature>
<protein>
    <submittedName>
        <fullName evidence="3">Uncharacterized protein</fullName>
    </submittedName>
</protein>
<evidence type="ECO:0000256" key="2">
    <source>
        <dbReference type="SAM" id="MobiDB-lite"/>
    </source>
</evidence>
<dbReference type="Proteomes" id="UP000663891">
    <property type="component" value="Unassembled WGS sequence"/>
</dbReference>
<dbReference type="Proteomes" id="UP000663881">
    <property type="component" value="Unassembled WGS sequence"/>
</dbReference>
<proteinExistence type="predicted"/>
<comment type="caution">
    <text evidence="3">The sequence shown here is derived from an EMBL/GenBank/DDBJ whole genome shotgun (WGS) entry which is preliminary data.</text>
</comment>
<feature type="compositionally biased region" description="Basic and acidic residues" evidence="2">
    <location>
        <begin position="541"/>
        <end position="560"/>
    </location>
</feature>